<protein>
    <submittedName>
        <fullName evidence="7">Uncharacterized protein</fullName>
    </submittedName>
</protein>
<evidence type="ECO:0000256" key="3">
    <source>
        <dbReference type="ARBA" id="ARBA00023125"/>
    </source>
</evidence>
<dbReference type="AlphaFoldDB" id="A0A1R3KEZ5"/>
<gene>
    <name evidence="7" type="ORF">COLO4_08726</name>
</gene>
<dbReference type="GO" id="GO:0003677">
    <property type="term" value="F:DNA binding"/>
    <property type="evidence" value="ECO:0007669"/>
    <property type="project" value="UniProtKB-KW"/>
</dbReference>
<feature type="region of interest" description="Disordered" evidence="6">
    <location>
        <begin position="1"/>
        <end position="72"/>
    </location>
</feature>
<comment type="caution">
    <text evidence="7">The sequence shown here is derived from an EMBL/GenBank/DDBJ whole genome shotgun (WGS) entry which is preliminary data.</text>
</comment>
<keyword evidence="5" id="KW-0539">Nucleus</keyword>
<dbReference type="GO" id="GO:0005634">
    <property type="term" value="C:nucleus"/>
    <property type="evidence" value="ECO:0007669"/>
    <property type="project" value="UniProtKB-SubCell"/>
</dbReference>
<dbReference type="EMBL" id="AWUE01013934">
    <property type="protein sequence ID" value="OMP05598.1"/>
    <property type="molecule type" value="Genomic_DNA"/>
</dbReference>
<evidence type="ECO:0000256" key="1">
    <source>
        <dbReference type="ARBA" id="ARBA00004123"/>
    </source>
</evidence>
<keyword evidence="4" id="KW-0804">Transcription</keyword>
<evidence type="ECO:0000256" key="2">
    <source>
        <dbReference type="ARBA" id="ARBA00023015"/>
    </source>
</evidence>
<evidence type="ECO:0000256" key="6">
    <source>
        <dbReference type="SAM" id="MobiDB-lite"/>
    </source>
</evidence>
<dbReference type="InterPro" id="IPR003340">
    <property type="entry name" value="B3_DNA-bd"/>
</dbReference>
<dbReference type="CDD" id="cd10017">
    <property type="entry name" value="B3_DNA"/>
    <property type="match status" value="1"/>
</dbReference>
<reference evidence="8" key="1">
    <citation type="submission" date="2013-09" db="EMBL/GenBank/DDBJ databases">
        <title>Corchorus olitorius genome sequencing.</title>
        <authorList>
            <person name="Alam M."/>
            <person name="Haque M.S."/>
            <person name="Islam M.S."/>
            <person name="Emdad E.M."/>
            <person name="Islam M.M."/>
            <person name="Ahmed B."/>
            <person name="Halim A."/>
            <person name="Hossen Q.M.M."/>
            <person name="Hossain M.Z."/>
            <person name="Ahmed R."/>
            <person name="Khan M.M."/>
            <person name="Islam R."/>
            <person name="Rashid M.M."/>
            <person name="Khan S.A."/>
            <person name="Rahman M.S."/>
            <person name="Alam M."/>
            <person name="Yahiya A.S."/>
            <person name="Khan M.S."/>
            <person name="Azam M.S."/>
            <person name="Haque T."/>
            <person name="Lashkar M.Z.H."/>
            <person name="Akhand A.I."/>
            <person name="Morshed G."/>
            <person name="Roy S."/>
            <person name="Uddin K.S."/>
            <person name="Rabeya T."/>
            <person name="Hossain A.S."/>
            <person name="Chowdhury A."/>
            <person name="Snigdha A.R."/>
            <person name="Mortoza M.S."/>
            <person name="Matin S.A."/>
            <person name="Hoque S.M.E."/>
            <person name="Islam M.K."/>
            <person name="Roy D.K."/>
            <person name="Haider R."/>
            <person name="Moosa M.M."/>
            <person name="Elias S.M."/>
            <person name="Hasan A.M."/>
            <person name="Jahan S."/>
            <person name="Shafiuddin M."/>
            <person name="Mahmood N."/>
            <person name="Shommy N.S."/>
        </authorList>
    </citation>
    <scope>NUCLEOTIDE SEQUENCE [LARGE SCALE GENOMIC DNA]</scope>
    <source>
        <strain evidence="8">cv. O-4</strain>
    </source>
</reference>
<dbReference type="OrthoDB" id="1653867at2759"/>
<dbReference type="Proteomes" id="UP000187203">
    <property type="component" value="Unassembled WGS sequence"/>
</dbReference>
<proteinExistence type="predicted"/>
<accession>A0A1R3KEZ5</accession>
<organism evidence="7 8">
    <name type="scientific">Corchorus olitorius</name>
    <dbReference type="NCBI Taxonomy" id="93759"/>
    <lineage>
        <taxon>Eukaryota</taxon>
        <taxon>Viridiplantae</taxon>
        <taxon>Streptophyta</taxon>
        <taxon>Embryophyta</taxon>
        <taxon>Tracheophyta</taxon>
        <taxon>Spermatophyta</taxon>
        <taxon>Magnoliopsida</taxon>
        <taxon>eudicotyledons</taxon>
        <taxon>Gunneridae</taxon>
        <taxon>Pentapetalae</taxon>
        <taxon>rosids</taxon>
        <taxon>malvids</taxon>
        <taxon>Malvales</taxon>
        <taxon>Malvaceae</taxon>
        <taxon>Grewioideae</taxon>
        <taxon>Apeibeae</taxon>
        <taxon>Corchorus</taxon>
    </lineage>
</organism>
<dbReference type="InterPro" id="IPR015300">
    <property type="entry name" value="DNA-bd_pseudobarrel_sf"/>
</dbReference>
<keyword evidence="2" id="KW-0805">Transcription regulation</keyword>
<comment type="subcellular location">
    <subcellularLocation>
        <location evidence="1">Nucleus</location>
    </subcellularLocation>
</comment>
<feature type="compositionally biased region" description="Acidic residues" evidence="6">
    <location>
        <begin position="17"/>
        <end position="27"/>
    </location>
</feature>
<feature type="compositionally biased region" description="Polar residues" evidence="6">
    <location>
        <begin position="54"/>
        <end position="71"/>
    </location>
</feature>
<dbReference type="PANTHER" id="PTHR31391">
    <property type="entry name" value="B3 DOMAIN-CONTAINING PROTEIN OS11G0197600-RELATED"/>
    <property type="match status" value="1"/>
</dbReference>
<keyword evidence="3" id="KW-0238">DNA-binding</keyword>
<evidence type="ECO:0000313" key="7">
    <source>
        <dbReference type="EMBL" id="OMP05598.1"/>
    </source>
</evidence>
<dbReference type="SUPFAM" id="SSF101936">
    <property type="entry name" value="DNA-binding pseudobarrel domain"/>
    <property type="match status" value="1"/>
</dbReference>
<evidence type="ECO:0000313" key="8">
    <source>
        <dbReference type="Proteomes" id="UP000187203"/>
    </source>
</evidence>
<dbReference type="STRING" id="93759.A0A1R3KEZ5"/>
<name>A0A1R3KEZ5_9ROSI</name>
<dbReference type="InterPro" id="IPR044837">
    <property type="entry name" value="REM16-like"/>
</dbReference>
<evidence type="ECO:0000256" key="4">
    <source>
        <dbReference type="ARBA" id="ARBA00023163"/>
    </source>
</evidence>
<sequence>MGDTELPNAVVGIQVDVESESTGEEGLQESQGQDNRRSIGNQHAVVAVMKGRRANSSSDKGCEPQIQSQGNVGDDLGAAYGGDAMAQFMREEAESGLQQRFPGEFIRKHGEIASPVELKVADGGCRFQVEVKRIGGELCMITPQKRQEEEHGVNASDKKRRKTSCWDKTKGVRFGAKGKSNCRALEKAAAFQTDNPTFVVEMQPSYINPGYRVVLPKDFITKHLSEKKTSEVTLCAMDGKKWNASSSP</sequence>
<dbReference type="Gene3D" id="2.40.330.10">
    <property type="entry name" value="DNA-binding pseudobarrel domain"/>
    <property type="match status" value="1"/>
</dbReference>
<feature type="compositionally biased region" description="Polar residues" evidence="6">
    <location>
        <begin position="28"/>
        <end position="41"/>
    </location>
</feature>
<evidence type="ECO:0000256" key="5">
    <source>
        <dbReference type="ARBA" id="ARBA00023242"/>
    </source>
</evidence>
<keyword evidence="8" id="KW-1185">Reference proteome</keyword>